<keyword evidence="6 17" id="KW-0853">WD repeat</keyword>
<dbReference type="GO" id="GO:0070971">
    <property type="term" value="C:endoplasmic reticulum exit site"/>
    <property type="evidence" value="ECO:0007669"/>
    <property type="project" value="TreeGrafter"/>
</dbReference>
<dbReference type="Ensembl" id="ENSCCRT00015034116.1">
    <property type="protein sequence ID" value="ENSCCRP00015032973.1"/>
    <property type="gene ID" value="ENSCCRG00015008939.1"/>
</dbReference>
<dbReference type="PANTHER" id="PTHR13923">
    <property type="entry name" value="SEC31-RELATED PROTEIN"/>
    <property type="match status" value="1"/>
</dbReference>
<dbReference type="Gene3D" id="1.20.940.10">
    <property type="entry name" value="Functional domain of the splicing factor Prp18"/>
    <property type="match status" value="1"/>
</dbReference>
<dbReference type="Gene3D" id="1.25.40.1030">
    <property type="match status" value="1"/>
</dbReference>
<keyword evidence="10" id="KW-0653">Protein transport</keyword>
<feature type="region of interest" description="Disordered" evidence="18">
    <location>
        <begin position="515"/>
        <end position="564"/>
    </location>
</feature>
<comment type="function">
    <text evidence="13">Component of the coat protein complex II (COPII) which promotes the formation of transport vesicles from the endoplasmic reticulum (ER). The coat has two main functions, the physical deformation of the endoplasmic reticulum membrane into vesicles and the selection of cargo molecules.</text>
</comment>
<dbReference type="GO" id="GO:0090110">
    <property type="term" value="P:COPII-coated vesicle cargo loading"/>
    <property type="evidence" value="ECO:0007669"/>
    <property type="project" value="TreeGrafter"/>
</dbReference>
<comment type="similarity">
    <text evidence="3">Belongs to the WD repeat SEC31 family.</text>
</comment>
<dbReference type="InterPro" id="IPR001680">
    <property type="entry name" value="WD40_rpt"/>
</dbReference>
<dbReference type="InterPro" id="IPR040251">
    <property type="entry name" value="SEC31-like"/>
</dbReference>
<dbReference type="AlphaFoldDB" id="A0A8C1YV88"/>
<evidence type="ECO:0000256" key="7">
    <source>
        <dbReference type="ARBA" id="ARBA00022737"/>
    </source>
</evidence>
<evidence type="ECO:0000256" key="4">
    <source>
        <dbReference type="ARBA" id="ARBA00022448"/>
    </source>
</evidence>
<dbReference type="InterPro" id="IPR036322">
    <property type="entry name" value="WD40_repeat_dom_sf"/>
</dbReference>
<evidence type="ECO:0000256" key="11">
    <source>
        <dbReference type="ARBA" id="ARBA00023136"/>
    </source>
</evidence>
<name>A0A8C1YV88_CYPCA</name>
<reference evidence="19" key="1">
    <citation type="submission" date="2025-08" db="UniProtKB">
        <authorList>
            <consortium name="Ensembl"/>
        </authorList>
    </citation>
    <scope>IDENTIFICATION</scope>
</reference>
<proteinExistence type="inferred from homology"/>
<dbReference type="GO" id="GO:0030127">
    <property type="term" value="C:COPII vesicle coat"/>
    <property type="evidence" value="ECO:0007669"/>
    <property type="project" value="TreeGrafter"/>
</dbReference>
<evidence type="ECO:0000256" key="3">
    <source>
        <dbReference type="ARBA" id="ARBA00009358"/>
    </source>
</evidence>
<feature type="region of interest" description="Disordered" evidence="18">
    <location>
        <begin position="951"/>
        <end position="998"/>
    </location>
</feature>
<evidence type="ECO:0000256" key="16">
    <source>
        <dbReference type="ARBA" id="ARBA00043112"/>
    </source>
</evidence>
<feature type="compositionally biased region" description="Polar residues" evidence="18">
    <location>
        <begin position="841"/>
        <end position="859"/>
    </location>
</feature>
<dbReference type="GO" id="GO:0005198">
    <property type="term" value="F:structural molecule activity"/>
    <property type="evidence" value="ECO:0007669"/>
    <property type="project" value="TreeGrafter"/>
</dbReference>
<dbReference type="Proteomes" id="UP000694700">
    <property type="component" value="Unplaced"/>
</dbReference>
<dbReference type="GO" id="GO:0007029">
    <property type="term" value="P:endoplasmic reticulum organization"/>
    <property type="evidence" value="ECO:0007669"/>
    <property type="project" value="TreeGrafter"/>
</dbReference>
<dbReference type="GO" id="GO:0005789">
    <property type="term" value="C:endoplasmic reticulum membrane"/>
    <property type="evidence" value="ECO:0007669"/>
    <property type="project" value="UniProtKB-SubCell"/>
</dbReference>
<dbReference type="FunFam" id="1.20.940.10:FF:000001">
    <property type="entry name" value="Protein transport protein Sec31A isoform A"/>
    <property type="match status" value="1"/>
</dbReference>
<evidence type="ECO:0000256" key="5">
    <source>
        <dbReference type="ARBA" id="ARBA00022490"/>
    </source>
</evidence>
<evidence type="ECO:0000313" key="20">
    <source>
        <dbReference type="Proteomes" id="UP000694700"/>
    </source>
</evidence>
<evidence type="ECO:0000313" key="19">
    <source>
        <dbReference type="Ensembl" id="ENSCCRP00015032973.1"/>
    </source>
</evidence>
<dbReference type="SMART" id="SM00320">
    <property type="entry name" value="WD40"/>
    <property type="match status" value="6"/>
</dbReference>
<dbReference type="GO" id="GO:0015031">
    <property type="term" value="P:protein transport"/>
    <property type="evidence" value="ECO:0007669"/>
    <property type="project" value="UniProtKB-KW"/>
</dbReference>
<feature type="compositionally biased region" description="Basic and acidic residues" evidence="18">
    <location>
        <begin position="515"/>
        <end position="526"/>
    </location>
</feature>
<evidence type="ECO:0000256" key="17">
    <source>
        <dbReference type="PROSITE-ProRule" id="PRU00221"/>
    </source>
</evidence>
<feature type="repeat" description="WD" evidence="17">
    <location>
        <begin position="123"/>
        <end position="165"/>
    </location>
</feature>
<protein>
    <recommendedName>
        <fullName evidence="14">Protein transport protein Sec31A</fullName>
    </recommendedName>
    <alternativeName>
        <fullName evidence="16">SEC31-like protein 1</fullName>
    </alternativeName>
    <alternativeName>
        <fullName evidence="15">SEC31-related protein A</fullName>
    </alternativeName>
</protein>
<feature type="repeat" description="WD" evidence="17">
    <location>
        <begin position="261"/>
        <end position="303"/>
    </location>
</feature>
<feature type="region of interest" description="Disordered" evidence="18">
    <location>
        <begin position="818"/>
        <end position="864"/>
    </location>
</feature>
<accession>A0A8C1YV88</accession>
<organism evidence="19 20">
    <name type="scientific">Cyprinus carpio</name>
    <name type="common">Common carp</name>
    <dbReference type="NCBI Taxonomy" id="7962"/>
    <lineage>
        <taxon>Eukaryota</taxon>
        <taxon>Metazoa</taxon>
        <taxon>Chordata</taxon>
        <taxon>Craniata</taxon>
        <taxon>Vertebrata</taxon>
        <taxon>Euteleostomi</taxon>
        <taxon>Actinopterygii</taxon>
        <taxon>Neopterygii</taxon>
        <taxon>Teleostei</taxon>
        <taxon>Ostariophysi</taxon>
        <taxon>Cypriniformes</taxon>
        <taxon>Cyprinidae</taxon>
        <taxon>Cyprininae</taxon>
        <taxon>Cyprinus</taxon>
    </lineage>
</organism>
<keyword evidence="5" id="KW-0963">Cytoplasm</keyword>
<evidence type="ECO:0000256" key="9">
    <source>
        <dbReference type="ARBA" id="ARBA00022892"/>
    </source>
</evidence>
<evidence type="ECO:0000256" key="2">
    <source>
        <dbReference type="ARBA" id="ARBA00004406"/>
    </source>
</evidence>
<evidence type="ECO:0000256" key="8">
    <source>
        <dbReference type="ARBA" id="ARBA00022824"/>
    </source>
</evidence>
<dbReference type="InterPro" id="IPR015943">
    <property type="entry name" value="WD40/YVTN_repeat-like_dom_sf"/>
</dbReference>
<keyword evidence="8" id="KW-0256">Endoplasmic reticulum</keyword>
<evidence type="ECO:0000256" key="6">
    <source>
        <dbReference type="ARBA" id="ARBA00022574"/>
    </source>
</evidence>
<feature type="compositionally biased region" description="Pro residues" evidence="18">
    <location>
        <begin position="961"/>
        <end position="980"/>
    </location>
</feature>
<evidence type="ECO:0000256" key="12">
    <source>
        <dbReference type="ARBA" id="ARBA00023329"/>
    </source>
</evidence>
<feature type="compositionally biased region" description="Low complexity" evidence="18">
    <location>
        <begin position="1069"/>
        <end position="1079"/>
    </location>
</feature>
<evidence type="ECO:0000256" key="15">
    <source>
        <dbReference type="ARBA" id="ARBA00041470"/>
    </source>
</evidence>
<keyword evidence="12" id="KW-0968">Cytoplasmic vesicle</keyword>
<feature type="compositionally biased region" description="Pro residues" evidence="18">
    <location>
        <begin position="822"/>
        <end position="834"/>
    </location>
</feature>
<evidence type="ECO:0000256" key="18">
    <source>
        <dbReference type="SAM" id="MobiDB-lite"/>
    </source>
</evidence>
<dbReference type="FunFam" id="2.130.10.10:FF:000009">
    <property type="entry name" value="Protein transport protein Sec31A isoform A"/>
    <property type="match status" value="1"/>
</dbReference>
<dbReference type="FunFam" id="1.25.40.1030:FF:000011">
    <property type="entry name" value="SEC31 homolog B, COPII coat complex component"/>
    <property type="match status" value="1"/>
</dbReference>
<evidence type="ECO:0000256" key="13">
    <source>
        <dbReference type="ARBA" id="ARBA00025471"/>
    </source>
</evidence>
<evidence type="ECO:0000256" key="10">
    <source>
        <dbReference type="ARBA" id="ARBA00022927"/>
    </source>
</evidence>
<feature type="compositionally biased region" description="Acidic residues" evidence="18">
    <location>
        <begin position="538"/>
        <end position="552"/>
    </location>
</feature>
<dbReference type="PROSITE" id="PS50082">
    <property type="entry name" value="WD_REPEATS_2"/>
    <property type="match status" value="2"/>
</dbReference>
<dbReference type="Pfam" id="PF00400">
    <property type="entry name" value="WD40"/>
    <property type="match status" value="2"/>
</dbReference>
<dbReference type="Gene3D" id="2.130.10.10">
    <property type="entry name" value="YVTN repeat-like/Quinoprotein amine dehydrogenase"/>
    <property type="match status" value="1"/>
</dbReference>
<feature type="region of interest" description="Disordered" evidence="18">
    <location>
        <begin position="1042"/>
        <end position="1110"/>
    </location>
</feature>
<evidence type="ECO:0000256" key="1">
    <source>
        <dbReference type="ARBA" id="ARBA00004299"/>
    </source>
</evidence>
<evidence type="ECO:0000256" key="14">
    <source>
        <dbReference type="ARBA" id="ARBA00039468"/>
    </source>
</evidence>
<comment type="subcellular location">
    <subcellularLocation>
        <location evidence="1">Cytoplasmic vesicle</location>
        <location evidence="1">COPII-coated vesicle membrane</location>
        <topology evidence="1">Peripheral membrane protein</topology>
        <orientation evidence="1">Cytoplasmic side</orientation>
    </subcellularLocation>
    <subcellularLocation>
        <location evidence="2">Endoplasmic reticulum membrane</location>
        <topology evidence="2">Peripheral membrane protein</topology>
    </subcellularLocation>
</comment>
<sequence>MYLFRMKLKEINRTALQAWSPAQQHPIYLAAGTSAQQLDATFSTSASLEIFELDLADPTLAMKSCGSVSSPHRYHKLVWGPHGIEDQSLPSGVLIAGGENGDIILYDASKIIAGDSEVIISQSEKHTGPVRALDVNSFQTNLVASGGNESEIYIWDLNSFSSPMTPGPKTQPLEDISCVAWNRQVQHILASASPSGKASVWDLRKNDLIIKVSDHSNRMHCSGLAWNPEVATQLVLASEDDRMPVIQMWDLRFATSPLKVLESHTRGVLAIAWSEADPELLLSCGKDNRILCWNPNTAEVLYELPTSTQWCFDIQWCPRNPAVLSAAAFDGHISIYSIMGGSNDHATTLQAEQLSSSFGNMDPFGTGKMLPPLQLPQTAPSQSTVTPLKKPPKWIRRPVGASFAFGGKLVTLDNIKPAAQQSAAHVVHISQVVTETDFLDRSNRLQATLTAGNFLEYCQNKTEAAQSEFEKTVWSFLKVNFEEDARGKYLELLGYKKEELALKITSALERNCKSDEADVVEKKSPVEEEAEAPATETSDLDEVPFEDEEPVVEETSNTEVTPAPSSDAIKLKVSQDIDGLITQALLIGDYEAAVNLCLHDNRMADSIILAIAGGPELLAKTQKKYFTKTQSKISKLISAVVMKDWLDILETCDLQNWKEALAAVMTYAKPEEFSSLCGLLGSRLEAAEDAALQAQACLCYICAGTVEQLVAYWAKAQDSSSPLALQELVEKVVVLQRAVLRAQGGVSDMGALLAEKMNQYASLLASQGSLQTAISYLPTNTQQVSVQQLRDRLSRALGQQQPGAAGTGTLPAAVPVQTYTQPQPPQVPAQPAAPPQYYQQGRSATTVTSWSNQTPTALPSVSRPLVPAADPQVESTAPAFGLQSPVSASVPASTPFMYSQQYQNYPPVQQFRPAAGTPGIYQPLQYSSSMASPLPPPPSSSSSAAAVYPPQFMHPASSQPAAPPVISGPPQGQPFSPPPLSSGMSFQHGGPGSPTAYLPPPVARAPGTQTDPALIPASQRTGPQNGWNDPPTLNRAHKKKKIPENFTPPAPITAPIMAPLGDPQGPAGQTMQTLQSQQQGPDQPMGPATFNPIQQQPLGPPGRNPNMPQGNMEGAPGAPIGDLIKPLQSIPTEKITKKPIPEEHMVLKTTFEGLIQKCLAAASDPQTKRKLDDAHKRLEYLYDKLREQTLSPAIVGGLHNMARSIECRCYTDGLNIHTHIVSSSNFSETSAFMPVLKVVLTQANKLGV</sequence>
<keyword evidence="7" id="KW-0677">Repeat</keyword>
<keyword evidence="11" id="KW-0472">Membrane</keyword>
<keyword evidence="9" id="KW-0931">ER-Golgi transport</keyword>
<feature type="compositionally biased region" description="Polar residues" evidence="18">
    <location>
        <begin position="555"/>
        <end position="564"/>
    </location>
</feature>
<dbReference type="PANTHER" id="PTHR13923:SF23">
    <property type="entry name" value="PROTEIN TRANSPORT PROTEIN SEC31A"/>
    <property type="match status" value="1"/>
</dbReference>
<keyword evidence="4" id="KW-0813">Transport</keyword>
<dbReference type="SUPFAM" id="SSF50978">
    <property type="entry name" value="WD40 repeat-like"/>
    <property type="match status" value="1"/>
</dbReference>